<dbReference type="AlphaFoldDB" id="A0A1H9M9W0"/>
<evidence type="ECO:0000313" key="2">
    <source>
        <dbReference type="Proteomes" id="UP000199051"/>
    </source>
</evidence>
<keyword evidence="2" id="KW-1185">Reference proteome</keyword>
<sequence length="220" mass="23243">MSEINLYLTGDANRTPAASAGVATARVRAALRTLVPHLHAGFDPATVAISSSLLKYGGVRAVTIVSGFAPDAEHARSVAEVLAGQITQWDGVAAFTMGDGEASLTLTWHPVDTVVIWGDLCPCSNGGGGHRVGFCLARARGLDFERESDEPLIEQAYGDAAPWVLRIDRLTRCVLGIAFDGGAFHGTPNQATDGDTVRTVLDLVGALRWLDEEWSARMGG</sequence>
<organism evidence="1 2">
    <name type="scientific">Actinokineospora terrae</name>
    <dbReference type="NCBI Taxonomy" id="155974"/>
    <lineage>
        <taxon>Bacteria</taxon>
        <taxon>Bacillati</taxon>
        <taxon>Actinomycetota</taxon>
        <taxon>Actinomycetes</taxon>
        <taxon>Pseudonocardiales</taxon>
        <taxon>Pseudonocardiaceae</taxon>
        <taxon>Actinokineospora</taxon>
    </lineage>
</organism>
<name>A0A1H9M9W0_9PSEU</name>
<accession>A0A1H9M9W0</accession>
<protein>
    <submittedName>
        <fullName evidence="1">Uncharacterized protein</fullName>
    </submittedName>
</protein>
<dbReference type="RefSeq" id="WP_092774989.1">
    <property type="nucleotide sequence ID" value="NZ_FOGI01000002.1"/>
</dbReference>
<dbReference type="EMBL" id="FOGI01000002">
    <property type="protein sequence ID" value="SER19923.1"/>
    <property type="molecule type" value="Genomic_DNA"/>
</dbReference>
<evidence type="ECO:0000313" key="1">
    <source>
        <dbReference type="EMBL" id="SER19923.1"/>
    </source>
</evidence>
<proteinExistence type="predicted"/>
<reference evidence="2" key="1">
    <citation type="submission" date="2016-10" db="EMBL/GenBank/DDBJ databases">
        <authorList>
            <person name="Varghese N."/>
            <person name="Submissions S."/>
        </authorList>
    </citation>
    <scope>NUCLEOTIDE SEQUENCE [LARGE SCALE GENOMIC DNA]</scope>
    <source>
        <strain evidence="2">DSM 44260</strain>
    </source>
</reference>
<dbReference type="Proteomes" id="UP000199051">
    <property type="component" value="Unassembled WGS sequence"/>
</dbReference>
<gene>
    <name evidence="1" type="ORF">SAMN04487818_10220</name>
</gene>